<feature type="transmembrane region" description="Helical" evidence="1">
    <location>
        <begin position="305"/>
        <end position="327"/>
    </location>
</feature>
<evidence type="ECO:0000313" key="2">
    <source>
        <dbReference type="EMBL" id="CAK0871013.1"/>
    </source>
</evidence>
<keyword evidence="1" id="KW-0812">Transmembrane</keyword>
<protein>
    <recommendedName>
        <fullName evidence="4">Transmembrane protein 231</fullName>
    </recommendedName>
</protein>
<evidence type="ECO:0000313" key="3">
    <source>
        <dbReference type="Proteomes" id="UP001189429"/>
    </source>
</evidence>
<name>A0ABN9VD39_9DINO</name>
<comment type="caution">
    <text evidence="2">The sequence shown here is derived from an EMBL/GenBank/DDBJ whole genome shotgun (WGS) entry which is preliminary data.</text>
</comment>
<feature type="transmembrane region" description="Helical" evidence="1">
    <location>
        <begin position="29"/>
        <end position="48"/>
    </location>
</feature>
<proteinExistence type="predicted"/>
<evidence type="ECO:0008006" key="4">
    <source>
        <dbReference type="Google" id="ProtNLM"/>
    </source>
</evidence>
<keyword evidence="3" id="KW-1185">Reference proteome</keyword>
<reference evidence="2" key="1">
    <citation type="submission" date="2023-10" db="EMBL/GenBank/DDBJ databases">
        <authorList>
            <person name="Chen Y."/>
            <person name="Shah S."/>
            <person name="Dougan E. K."/>
            <person name="Thang M."/>
            <person name="Chan C."/>
        </authorList>
    </citation>
    <scope>NUCLEOTIDE SEQUENCE [LARGE SCALE GENOMIC DNA]</scope>
</reference>
<organism evidence="2 3">
    <name type="scientific">Prorocentrum cordatum</name>
    <dbReference type="NCBI Taxonomy" id="2364126"/>
    <lineage>
        <taxon>Eukaryota</taxon>
        <taxon>Sar</taxon>
        <taxon>Alveolata</taxon>
        <taxon>Dinophyceae</taxon>
        <taxon>Prorocentrales</taxon>
        <taxon>Prorocentraceae</taxon>
        <taxon>Prorocentrum</taxon>
    </lineage>
</organism>
<keyword evidence="1" id="KW-1133">Transmembrane helix</keyword>
<sequence length="382" mass="42525">MMQQFGDIDSLLGFQTERRVKLRDWRLGALNYGLMAAGLIGLFGYSVIYNCDHLELKAISMEVYVYYRHTDSMEKANFGLISSGRSRERPSNFASIPLFIVHEEQTRNVSRYDSTGKIVTGVWPYLQSDNITAFNDVGNSSLEVAMAAIEKTGDNALDQQIMHFSPMDTCSNVPSNLSELIEKIADAMPENTGVRNFAQRLRTGDLLNEDSSFDDKMLDAVTGAHLFVKFRVTNERKFSVLGNDNITCDVELDWRQMGIVNLLFIGSPLFADSTRNVIQEWYLPVTVSADVTMYTFSFAKLATQLAGYSFLLGLAKSAVLFVAMYVMPKKKEYTDLILFASDDFNPDNNNAPSGSSRHDAETALLSEHVRTVGEAAVPPAAS</sequence>
<dbReference type="EMBL" id="CAUYUJ010017026">
    <property type="protein sequence ID" value="CAK0871013.1"/>
    <property type="molecule type" value="Genomic_DNA"/>
</dbReference>
<evidence type="ECO:0000256" key="1">
    <source>
        <dbReference type="SAM" id="Phobius"/>
    </source>
</evidence>
<accession>A0ABN9VD39</accession>
<keyword evidence="1" id="KW-0472">Membrane</keyword>
<dbReference type="Proteomes" id="UP001189429">
    <property type="component" value="Unassembled WGS sequence"/>
</dbReference>
<gene>
    <name evidence="2" type="ORF">PCOR1329_LOCUS56972</name>
</gene>